<gene>
    <name evidence="6" type="ORF">AT705_10705</name>
</gene>
<feature type="signal peptide" evidence="4">
    <location>
        <begin position="1"/>
        <end position="28"/>
    </location>
</feature>
<dbReference type="SUPFAM" id="SSF49785">
    <property type="entry name" value="Galactose-binding domain-like"/>
    <property type="match status" value="1"/>
</dbReference>
<evidence type="ECO:0000256" key="2">
    <source>
        <dbReference type="ARBA" id="ARBA00022722"/>
    </source>
</evidence>
<dbReference type="Proteomes" id="UP000069015">
    <property type="component" value="Chromosome 1"/>
</dbReference>
<evidence type="ECO:0000259" key="5">
    <source>
        <dbReference type="Pfam" id="PF02018"/>
    </source>
</evidence>
<dbReference type="Pfam" id="PF02018">
    <property type="entry name" value="CBM_4_9"/>
    <property type="match status" value="1"/>
</dbReference>
<dbReference type="InterPro" id="IPR008979">
    <property type="entry name" value="Galactose-bd-like_sf"/>
</dbReference>
<dbReference type="EMBL" id="CP013611">
    <property type="protein sequence ID" value="ALU43370.1"/>
    <property type="molecule type" value="Genomic_DNA"/>
</dbReference>
<dbReference type="Gene3D" id="2.60.120.260">
    <property type="entry name" value="Galactose-binding domain-like"/>
    <property type="match status" value="1"/>
</dbReference>
<feature type="domain" description="CBM-cenC" evidence="5">
    <location>
        <begin position="30"/>
        <end position="141"/>
    </location>
</feature>
<comment type="similarity">
    <text evidence="1">Belongs to the EndA/NucM nuclease family.</text>
</comment>
<dbReference type="AlphaFoldDB" id="A0A0U3GEU3"/>
<evidence type="ECO:0000313" key="6">
    <source>
        <dbReference type="EMBL" id="ALU43370.1"/>
    </source>
</evidence>
<accession>A0A0U3GEU3</accession>
<dbReference type="RefSeq" id="WP_058796576.1">
    <property type="nucleotide sequence ID" value="NZ_CP013611.1"/>
</dbReference>
<dbReference type="PANTHER" id="PTHR33607:SF2">
    <property type="entry name" value="ENDONUCLEASE-1"/>
    <property type="match status" value="1"/>
</dbReference>
<evidence type="ECO:0000256" key="1">
    <source>
        <dbReference type="ARBA" id="ARBA00006429"/>
    </source>
</evidence>
<evidence type="ECO:0000256" key="4">
    <source>
        <dbReference type="SAM" id="SignalP"/>
    </source>
</evidence>
<feature type="chain" id="PRO_5006838902" evidence="4">
    <location>
        <begin position="29"/>
        <end position="548"/>
    </location>
</feature>
<evidence type="ECO:0000256" key="3">
    <source>
        <dbReference type="ARBA" id="ARBA00022801"/>
    </source>
</evidence>
<name>A0A0U3GEU3_9GAMM</name>
<organism evidence="6 7">
    <name type="scientific">Pseudoalteromonas rubra</name>
    <dbReference type="NCBI Taxonomy" id="43658"/>
    <lineage>
        <taxon>Bacteria</taxon>
        <taxon>Pseudomonadati</taxon>
        <taxon>Pseudomonadota</taxon>
        <taxon>Gammaproteobacteria</taxon>
        <taxon>Alteromonadales</taxon>
        <taxon>Pseudoalteromonadaceae</taxon>
        <taxon>Pseudoalteromonas</taxon>
    </lineage>
</organism>
<dbReference type="SUPFAM" id="SSF54060">
    <property type="entry name" value="His-Me finger endonucleases"/>
    <property type="match status" value="1"/>
</dbReference>
<reference evidence="6 7" key="1">
    <citation type="submission" date="2015-12" db="EMBL/GenBank/DDBJ databases">
        <title>Complete genome sequence of Pseudoalteromonas rubra SCSIO 6842, harboring a conjugative plasmid.</title>
        <authorList>
            <person name="Li B."/>
            <person name="Wang X."/>
        </authorList>
    </citation>
    <scope>NUCLEOTIDE SEQUENCE [LARGE SCALE GENOMIC DNA]</scope>
    <source>
        <strain evidence="6 7">SCSIO 6842</strain>
    </source>
</reference>
<dbReference type="Pfam" id="PF04231">
    <property type="entry name" value="Endonuclease_1"/>
    <property type="match status" value="1"/>
</dbReference>
<dbReference type="InterPro" id="IPR003305">
    <property type="entry name" value="CenC_carb-bd"/>
</dbReference>
<evidence type="ECO:0000313" key="7">
    <source>
        <dbReference type="Proteomes" id="UP000069015"/>
    </source>
</evidence>
<dbReference type="KEGG" id="prr:AT705_10705"/>
<dbReference type="InterPro" id="IPR044925">
    <property type="entry name" value="His-Me_finger_sf"/>
</dbReference>
<keyword evidence="2" id="KW-0540">Nuclease</keyword>
<keyword evidence="3" id="KW-0378">Hydrolase</keyword>
<keyword evidence="4" id="KW-0732">Signal</keyword>
<protein>
    <submittedName>
        <fullName evidence="6">Endonuclease I</fullName>
    </submittedName>
</protein>
<dbReference type="InterPro" id="IPR007346">
    <property type="entry name" value="Endonuclease-I"/>
</dbReference>
<sequence length="548" mass="59568">MITKKQASCLTKSLAGSALSLLSTMTWGQVNNGDFEQWQLGKPSNWTTIDSGISLTTEQNRVQSGLTAAAVSVLTTTQGNTDLTQSVSVEAGKTYTFSTWVYHTEGGVRARLVADGYHNYSDPQQLNQWQQLRHDYTATSNGQITVGLRFYDVSGFDGNEIVYVDNFQPSGASTTPPPDGGSCQDHALTFSLTTDRYGEETSWVIKNASNATVASGQNYGASQNYSEAVCLTAGSYTFTISDSYGDGICCSYGNGSYRLTGPSGTLASGSQFTSSASHSFTLGTDNGGGDGGGDTPTGYYSAAAGLSGYALKTALHNIIASHNNQGYSAIWSFIDQYERDRYFENNGTVLDRYSEKPTGTDSHEFTAVSDQCGTARTEGDCYNREHSFPKSWFGGKIEPMNSDIHHIFASDGYVNNRRSSFPFGEVGSSTYVSSNGSKVGNGSGIGYSGTVFEPIDAFKGDFARAYFYMATRYQDRIASWQSYSTNGDAVLNGSSDQVFESWVITMLKRWHQADPVDALERARNDGAYQFQGNRNPFVDHPEFVEQIW</sequence>
<keyword evidence="6" id="KW-0255">Endonuclease</keyword>
<dbReference type="PANTHER" id="PTHR33607">
    <property type="entry name" value="ENDONUCLEASE-1"/>
    <property type="match status" value="1"/>
</dbReference>
<dbReference type="GO" id="GO:0004519">
    <property type="term" value="F:endonuclease activity"/>
    <property type="evidence" value="ECO:0007669"/>
    <property type="project" value="UniProtKB-KW"/>
</dbReference>
<proteinExistence type="inferred from homology"/>
<dbReference type="GO" id="GO:0016798">
    <property type="term" value="F:hydrolase activity, acting on glycosyl bonds"/>
    <property type="evidence" value="ECO:0007669"/>
    <property type="project" value="InterPro"/>
</dbReference>